<proteinExistence type="predicted"/>
<reference evidence="1" key="1">
    <citation type="journal article" date="2013" name="J. Plant Res.">
        <title>Effect of fungi and light on seed germination of three Opuntia species from semiarid lands of central Mexico.</title>
        <authorList>
            <person name="Delgado-Sanchez P."/>
            <person name="Jimenez-Bremont J.F."/>
            <person name="Guerrero-Gonzalez Mde L."/>
            <person name="Flores J."/>
        </authorList>
    </citation>
    <scope>NUCLEOTIDE SEQUENCE</scope>
    <source>
        <tissue evidence="1">Cladode</tissue>
    </source>
</reference>
<protein>
    <submittedName>
        <fullName evidence="1">Uncharacterized protein</fullName>
    </submittedName>
</protein>
<accession>A0A7C9A649</accession>
<dbReference type="EMBL" id="GISG01208069">
    <property type="protein sequence ID" value="MBA4660518.1"/>
    <property type="molecule type" value="Transcribed_RNA"/>
</dbReference>
<reference evidence="1" key="2">
    <citation type="submission" date="2020-07" db="EMBL/GenBank/DDBJ databases">
        <authorList>
            <person name="Vera ALvarez R."/>
            <person name="Arias-Moreno D.M."/>
            <person name="Jimenez-Jacinto V."/>
            <person name="Jimenez-Bremont J.F."/>
            <person name="Swaminathan K."/>
            <person name="Moose S.P."/>
            <person name="Guerrero-Gonzalez M.L."/>
            <person name="Marino-Ramirez L."/>
            <person name="Landsman D."/>
            <person name="Rodriguez-Kessler M."/>
            <person name="Delgado-Sanchez P."/>
        </authorList>
    </citation>
    <scope>NUCLEOTIDE SEQUENCE</scope>
    <source>
        <tissue evidence="1">Cladode</tissue>
    </source>
</reference>
<sequence length="102" mass="11870">MDKDIWIRSKKRKNSISSSTTNLQKDFFSRTSEVATPFFVQVMPIFEEFVLVKLIEDIPVLFSISLVLLSPKGRNSGSGGIDLNLCSWLLLHRFRRIRRHYP</sequence>
<name>A0A7C9A649_OPUST</name>
<dbReference type="AlphaFoldDB" id="A0A7C9A649"/>
<organism evidence="1">
    <name type="scientific">Opuntia streptacantha</name>
    <name type="common">Prickly pear cactus</name>
    <name type="synonym">Opuntia cardona</name>
    <dbReference type="NCBI Taxonomy" id="393608"/>
    <lineage>
        <taxon>Eukaryota</taxon>
        <taxon>Viridiplantae</taxon>
        <taxon>Streptophyta</taxon>
        <taxon>Embryophyta</taxon>
        <taxon>Tracheophyta</taxon>
        <taxon>Spermatophyta</taxon>
        <taxon>Magnoliopsida</taxon>
        <taxon>eudicotyledons</taxon>
        <taxon>Gunneridae</taxon>
        <taxon>Pentapetalae</taxon>
        <taxon>Caryophyllales</taxon>
        <taxon>Cactineae</taxon>
        <taxon>Cactaceae</taxon>
        <taxon>Opuntioideae</taxon>
        <taxon>Opuntia</taxon>
    </lineage>
</organism>
<evidence type="ECO:0000313" key="1">
    <source>
        <dbReference type="EMBL" id="MBA4660518.1"/>
    </source>
</evidence>